<name>A0A517KZH5_9PEZI</name>
<proteinExistence type="predicted"/>
<reference evidence="1 2" key="1">
    <citation type="submission" date="2019-07" db="EMBL/GenBank/DDBJ databases">
        <title>Finished genome of Venturia effusa.</title>
        <authorList>
            <person name="Young C.A."/>
            <person name="Cox M.P."/>
            <person name="Ganley A.R.D."/>
            <person name="David W.J."/>
        </authorList>
    </citation>
    <scope>NUCLEOTIDE SEQUENCE [LARGE SCALE GENOMIC DNA]</scope>
    <source>
        <strain evidence="2">albino</strain>
    </source>
</reference>
<organism evidence="1 2">
    <name type="scientific">Venturia effusa</name>
    <dbReference type="NCBI Taxonomy" id="50376"/>
    <lineage>
        <taxon>Eukaryota</taxon>
        <taxon>Fungi</taxon>
        <taxon>Dikarya</taxon>
        <taxon>Ascomycota</taxon>
        <taxon>Pezizomycotina</taxon>
        <taxon>Dothideomycetes</taxon>
        <taxon>Pleosporomycetidae</taxon>
        <taxon>Venturiales</taxon>
        <taxon>Venturiaceae</taxon>
        <taxon>Venturia</taxon>
    </lineage>
</organism>
<dbReference type="Proteomes" id="UP000316270">
    <property type="component" value="Chromosome 2"/>
</dbReference>
<evidence type="ECO:0000313" key="2">
    <source>
        <dbReference type="Proteomes" id="UP000316270"/>
    </source>
</evidence>
<dbReference type="AlphaFoldDB" id="A0A517KZH5"/>
<keyword evidence="2" id="KW-1185">Reference proteome</keyword>
<accession>A0A517KZH5</accession>
<evidence type="ECO:0000313" key="1">
    <source>
        <dbReference type="EMBL" id="QDS68788.1"/>
    </source>
</evidence>
<gene>
    <name evidence="1" type="ORF">FKW77_005817</name>
</gene>
<sequence length="89" mass="9224">MNPKQTTKAKVTLPGLCAAVIAPAVETAAAEEVFAPAVVEAEFVAVAVMTMDEVPMSIVTVVVPSAIDTSLPVATDDTEKRVDLVQEAL</sequence>
<dbReference type="EMBL" id="CP042186">
    <property type="protein sequence ID" value="QDS68788.1"/>
    <property type="molecule type" value="Genomic_DNA"/>
</dbReference>
<protein>
    <submittedName>
        <fullName evidence="1">Uncharacterized protein</fullName>
    </submittedName>
</protein>